<reference evidence="2" key="2">
    <citation type="submission" date="2020-09" db="EMBL/GenBank/DDBJ databases">
        <authorList>
            <person name="Sun Q."/>
            <person name="Ohkuma M."/>
        </authorList>
    </citation>
    <scope>NUCLEOTIDE SEQUENCE</scope>
    <source>
        <strain evidence="2">JCM 4790</strain>
    </source>
</reference>
<dbReference type="EMBL" id="BMVU01000008">
    <property type="protein sequence ID" value="GGX69078.1"/>
    <property type="molecule type" value="Genomic_DNA"/>
</dbReference>
<keyword evidence="3" id="KW-1185">Reference proteome</keyword>
<reference evidence="2" key="1">
    <citation type="journal article" date="2014" name="Int. J. Syst. Evol. Microbiol.">
        <title>Complete genome sequence of Corynebacterium casei LMG S-19264T (=DSM 44701T), isolated from a smear-ripened cheese.</title>
        <authorList>
            <consortium name="US DOE Joint Genome Institute (JGI-PGF)"/>
            <person name="Walter F."/>
            <person name="Albersmeier A."/>
            <person name="Kalinowski J."/>
            <person name="Ruckert C."/>
        </authorList>
    </citation>
    <scope>NUCLEOTIDE SEQUENCE</scope>
    <source>
        <strain evidence="2">JCM 4790</strain>
    </source>
</reference>
<evidence type="ECO:0000256" key="1">
    <source>
        <dbReference type="SAM" id="Phobius"/>
    </source>
</evidence>
<dbReference type="PANTHER" id="PTHR42305">
    <property type="entry name" value="MEMBRANE PROTEIN RV1733C-RELATED"/>
    <property type="match status" value="1"/>
</dbReference>
<comment type="caution">
    <text evidence="2">The sequence shown here is derived from an EMBL/GenBank/DDBJ whole genome shotgun (WGS) entry which is preliminary data.</text>
</comment>
<gene>
    <name evidence="2" type="ORF">GCM10010358_24310</name>
</gene>
<dbReference type="RefSeq" id="WP_190190223.1">
    <property type="nucleotide sequence ID" value="NZ_BMVU01000008.1"/>
</dbReference>
<keyword evidence="1" id="KW-0472">Membrane</keyword>
<dbReference type="Proteomes" id="UP000619244">
    <property type="component" value="Unassembled WGS sequence"/>
</dbReference>
<evidence type="ECO:0000313" key="2">
    <source>
        <dbReference type="EMBL" id="GGX69078.1"/>
    </source>
</evidence>
<sequence length="197" mass="21710">MATTSRTVQRRVWLWRWRNNPLRRRSDRAEAWVILCAWLFAPLAGVFAGQTTAGAVGHDLTERRARVSAVRAVLTENAVTTPQTAPGYTESVAWATVRWTAADGSPHTGPAKVEPGTKTGAQVTVWADRADKLVSRPLTASQARWEAALFGALAGSGTAGGVLVGGRVVRIRLDRQRMARWDREWEQVGPRWRRTTG</sequence>
<proteinExistence type="predicted"/>
<dbReference type="AlphaFoldDB" id="A0A918KMR8"/>
<protein>
    <recommendedName>
        <fullName evidence="4">Membrane protein SCJ1.26</fullName>
    </recommendedName>
</protein>
<dbReference type="PANTHER" id="PTHR42305:SF1">
    <property type="entry name" value="MEMBRANE PROTEIN RV1733C-RELATED"/>
    <property type="match status" value="1"/>
</dbReference>
<evidence type="ECO:0008006" key="4">
    <source>
        <dbReference type="Google" id="ProtNLM"/>
    </source>
</evidence>
<keyword evidence="1" id="KW-1133">Transmembrane helix</keyword>
<organism evidence="2 3">
    <name type="scientific">Streptomyces minutiscleroticus</name>
    <dbReference type="NCBI Taxonomy" id="68238"/>
    <lineage>
        <taxon>Bacteria</taxon>
        <taxon>Bacillati</taxon>
        <taxon>Actinomycetota</taxon>
        <taxon>Actinomycetes</taxon>
        <taxon>Kitasatosporales</taxon>
        <taxon>Streptomycetaceae</taxon>
        <taxon>Streptomyces</taxon>
    </lineage>
</organism>
<dbReference type="InterPro" id="IPR039708">
    <property type="entry name" value="MT1774/Rv1733c-like"/>
</dbReference>
<evidence type="ECO:0000313" key="3">
    <source>
        <dbReference type="Proteomes" id="UP000619244"/>
    </source>
</evidence>
<accession>A0A918KMR8</accession>
<feature type="transmembrane region" description="Helical" evidence="1">
    <location>
        <begin position="147"/>
        <end position="169"/>
    </location>
</feature>
<keyword evidence="1" id="KW-0812">Transmembrane</keyword>
<name>A0A918KMR8_9ACTN</name>